<evidence type="ECO:0000259" key="2">
    <source>
        <dbReference type="Pfam" id="PF01557"/>
    </source>
</evidence>
<dbReference type="InterPro" id="IPR036663">
    <property type="entry name" value="Fumarylacetoacetase_C_sf"/>
</dbReference>
<evidence type="ECO:0000256" key="1">
    <source>
        <dbReference type="ARBA" id="ARBA00022723"/>
    </source>
</evidence>
<dbReference type="Pfam" id="PF01557">
    <property type="entry name" value="FAA_hydrolase"/>
    <property type="match status" value="1"/>
</dbReference>
<dbReference type="EMBL" id="JAICBX010000005">
    <property type="protein sequence ID" value="MBW8640085.1"/>
    <property type="molecule type" value="Genomic_DNA"/>
</dbReference>
<dbReference type="Proteomes" id="UP001196509">
    <property type="component" value="Unassembled WGS sequence"/>
</dbReference>
<accession>A0AAE3D1W4</accession>
<sequence length="232" mass="24905">MTETLFDVPAAPVIPVAGEAAGFPVHRIFCVGRNYAAHAAEMGHEVDREAPFYFTKPASAIVLSGAETPYAPGTEDLHHEVEFVIAIGAPAFRVSVEDAPSAVFGYAVGVDMTRRDLQQQARVKGRPWDFGKAFENSAIISEITRAAEFGEIGPQRIWLKVGEETKQDQKLSDLVWSVPEVVSHLSGYYHLLPGDLIYTGTPSGVGPVQPGDVLTGGVDGLAPIELRIGPPE</sequence>
<dbReference type="GO" id="GO:0018773">
    <property type="term" value="F:acetylpyruvate hydrolase activity"/>
    <property type="evidence" value="ECO:0007669"/>
    <property type="project" value="TreeGrafter"/>
</dbReference>
<keyword evidence="4" id="KW-1185">Reference proteome</keyword>
<dbReference type="RefSeq" id="WP_220230803.1">
    <property type="nucleotide sequence ID" value="NZ_JAICBX010000005.1"/>
</dbReference>
<dbReference type="Gene3D" id="3.90.850.10">
    <property type="entry name" value="Fumarylacetoacetase-like, C-terminal domain"/>
    <property type="match status" value="1"/>
</dbReference>
<dbReference type="AlphaFoldDB" id="A0AAE3D1W4"/>
<name>A0AAE3D1W4_9HYPH</name>
<evidence type="ECO:0000313" key="4">
    <source>
        <dbReference type="Proteomes" id="UP001196509"/>
    </source>
</evidence>
<feature type="domain" description="Fumarylacetoacetase-like C-terminal" evidence="2">
    <location>
        <begin position="28"/>
        <end position="227"/>
    </location>
</feature>
<protein>
    <submittedName>
        <fullName evidence="3">Fumarylacetoacetate hydrolase family protein</fullName>
    </submittedName>
</protein>
<keyword evidence="1" id="KW-0479">Metal-binding</keyword>
<organism evidence="3 4">
    <name type="scientific">Flavimaribacter sediminis</name>
    <dbReference type="NCBI Taxonomy" id="2865987"/>
    <lineage>
        <taxon>Bacteria</taxon>
        <taxon>Pseudomonadati</taxon>
        <taxon>Pseudomonadota</taxon>
        <taxon>Alphaproteobacteria</taxon>
        <taxon>Hyphomicrobiales</taxon>
        <taxon>Rhizobiaceae</taxon>
        <taxon>Flavimaribacter</taxon>
    </lineage>
</organism>
<gene>
    <name evidence="3" type="ORF">K1W69_23020</name>
</gene>
<dbReference type="GO" id="GO:0046872">
    <property type="term" value="F:metal ion binding"/>
    <property type="evidence" value="ECO:0007669"/>
    <property type="project" value="UniProtKB-KW"/>
</dbReference>
<dbReference type="PANTHER" id="PTHR11820">
    <property type="entry name" value="ACYLPYRUVASE"/>
    <property type="match status" value="1"/>
</dbReference>
<keyword evidence="3" id="KW-0378">Hydrolase</keyword>
<dbReference type="PANTHER" id="PTHR11820:SF90">
    <property type="entry name" value="FLUTATHIONE S-TRANSFERASE"/>
    <property type="match status" value="1"/>
</dbReference>
<dbReference type="SUPFAM" id="SSF56529">
    <property type="entry name" value="FAH"/>
    <property type="match status" value="1"/>
</dbReference>
<proteinExistence type="predicted"/>
<dbReference type="InterPro" id="IPR011234">
    <property type="entry name" value="Fumarylacetoacetase-like_C"/>
</dbReference>
<reference evidence="3" key="1">
    <citation type="submission" date="2021-08" db="EMBL/GenBank/DDBJ databases">
        <title>Hoeflea bacterium WL0058 sp. nov., isolated from the sediment.</title>
        <authorList>
            <person name="Wang L."/>
            <person name="Zhang D."/>
        </authorList>
    </citation>
    <scope>NUCLEOTIDE SEQUENCE</scope>
    <source>
        <strain evidence="3">WL0058</strain>
    </source>
</reference>
<evidence type="ECO:0000313" key="3">
    <source>
        <dbReference type="EMBL" id="MBW8640085.1"/>
    </source>
</evidence>
<comment type="caution">
    <text evidence="3">The sequence shown here is derived from an EMBL/GenBank/DDBJ whole genome shotgun (WGS) entry which is preliminary data.</text>
</comment>